<dbReference type="Gene3D" id="3.30.1540.10">
    <property type="entry name" value="formyl-coa transferase, domain 3"/>
    <property type="match status" value="1"/>
</dbReference>
<feature type="signal peptide" evidence="2">
    <location>
        <begin position="1"/>
        <end position="23"/>
    </location>
</feature>
<dbReference type="RefSeq" id="WP_408159545.1">
    <property type="nucleotide sequence ID" value="NZ_JAQQFM010000008.1"/>
</dbReference>
<keyword evidence="2" id="KW-0732">Signal</keyword>
<dbReference type="InterPro" id="IPR003673">
    <property type="entry name" value="CoA-Trfase_fam_III"/>
</dbReference>
<dbReference type="PANTHER" id="PTHR48228">
    <property type="entry name" value="SUCCINYL-COA--D-CITRAMALATE COA-TRANSFERASE"/>
    <property type="match status" value="1"/>
</dbReference>
<dbReference type="SUPFAM" id="SSF89796">
    <property type="entry name" value="CoA-transferase family III (CaiB/BaiF)"/>
    <property type="match status" value="1"/>
</dbReference>
<evidence type="ECO:0000256" key="2">
    <source>
        <dbReference type="SAM" id="SignalP"/>
    </source>
</evidence>
<organism evidence="3 4">
    <name type="scientific">Herbaspirillum lusitanum</name>
    <dbReference type="NCBI Taxonomy" id="213312"/>
    <lineage>
        <taxon>Bacteria</taxon>
        <taxon>Pseudomonadati</taxon>
        <taxon>Pseudomonadota</taxon>
        <taxon>Betaproteobacteria</taxon>
        <taxon>Burkholderiales</taxon>
        <taxon>Oxalobacteraceae</taxon>
        <taxon>Herbaspirillum</taxon>
    </lineage>
</organism>
<dbReference type="Pfam" id="PF02515">
    <property type="entry name" value="CoA_transf_3"/>
    <property type="match status" value="1"/>
</dbReference>
<feature type="chain" id="PRO_5045223919" evidence="2">
    <location>
        <begin position="24"/>
        <end position="410"/>
    </location>
</feature>
<keyword evidence="4" id="KW-1185">Reference proteome</keyword>
<evidence type="ECO:0000313" key="3">
    <source>
        <dbReference type="EMBL" id="MFL9926340.1"/>
    </source>
</evidence>
<dbReference type="Gene3D" id="3.40.50.10540">
    <property type="entry name" value="Crotonobetainyl-coa:carnitine coa-transferase, domain 1"/>
    <property type="match status" value="1"/>
</dbReference>
<gene>
    <name evidence="3" type="ORF">PQR62_18840</name>
</gene>
<dbReference type="Proteomes" id="UP001629246">
    <property type="component" value="Unassembled WGS sequence"/>
</dbReference>
<dbReference type="InterPro" id="IPR023606">
    <property type="entry name" value="CoA-Trfase_III_dom_1_sf"/>
</dbReference>
<sequence length="410" mass="42932">MTRPLTGCRVLDLGIITAGAATAACLADFGAEVIKIESASYRDPFRRWLSPKPIDAADDLPPFFRATNRNKKGLSLDLKQAAGRAAFLRLVANSDVVVENFRRGVMQKLGIDYAALKEANPDIILASISSQGETGPDAMYVSYGSTLEAVAGLSWITGYQGGDPVITGVDMNYPDQVVGLFATSMIVTAWLARKNGKGGAHLDMSQRELTSFLSGEAFVAASAGVSPARQGNADTPFLLQDCYRAADGEWLAVTVNDDQQARLASLLNDLPGSASASASASASTLQLDASLRKWSAARKAVDAAAALQQAGIAAAKVLNGAEVLQGEGKLWRHALQRLPAGNMVKGFPHQFEQAAMEITTDAPFIGGDTVDVLRQVGGFSQEEIAALLAQGVIEIAPPAPSSSAAPAALT</sequence>
<dbReference type="PROSITE" id="PS51257">
    <property type="entry name" value="PROKAR_LIPOPROTEIN"/>
    <property type="match status" value="1"/>
</dbReference>
<accession>A0ABW9AE90</accession>
<reference evidence="3 4" key="1">
    <citation type="journal article" date="2024" name="Chem. Sci.">
        <title>Discovery of megapolipeptins by genome mining of a Burkholderiales bacteria collection.</title>
        <authorList>
            <person name="Paulo B.S."/>
            <person name="Recchia M.J.J."/>
            <person name="Lee S."/>
            <person name="Fergusson C.H."/>
            <person name="Romanowski S.B."/>
            <person name="Hernandez A."/>
            <person name="Krull N."/>
            <person name="Liu D.Y."/>
            <person name="Cavanagh H."/>
            <person name="Bos A."/>
            <person name="Gray C.A."/>
            <person name="Murphy B.T."/>
            <person name="Linington R.G."/>
            <person name="Eustaquio A.S."/>
        </authorList>
    </citation>
    <scope>NUCLEOTIDE SEQUENCE [LARGE SCALE GENOMIC DNA]</scope>
    <source>
        <strain evidence="3 4">RL21-008-BIB-A</strain>
    </source>
</reference>
<evidence type="ECO:0000313" key="4">
    <source>
        <dbReference type="Proteomes" id="UP001629246"/>
    </source>
</evidence>
<keyword evidence="1" id="KW-0808">Transferase</keyword>
<protein>
    <submittedName>
        <fullName evidence="3">CaiB/BaiF CoA-transferase family protein</fullName>
    </submittedName>
</protein>
<dbReference type="PANTHER" id="PTHR48228:SF6">
    <property type="entry name" value="L-CARNITINE COA-TRANSFERASE"/>
    <property type="match status" value="1"/>
</dbReference>
<dbReference type="EMBL" id="JAQQFM010000008">
    <property type="protein sequence ID" value="MFL9926340.1"/>
    <property type="molecule type" value="Genomic_DNA"/>
</dbReference>
<comment type="caution">
    <text evidence="3">The sequence shown here is derived from an EMBL/GenBank/DDBJ whole genome shotgun (WGS) entry which is preliminary data.</text>
</comment>
<dbReference type="InterPro" id="IPR050509">
    <property type="entry name" value="CoA-transferase_III"/>
</dbReference>
<dbReference type="InterPro" id="IPR044855">
    <property type="entry name" value="CoA-Trfase_III_dom3_sf"/>
</dbReference>
<evidence type="ECO:0000256" key="1">
    <source>
        <dbReference type="ARBA" id="ARBA00022679"/>
    </source>
</evidence>
<name>A0ABW9AE90_9BURK</name>
<proteinExistence type="predicted"/>